<dbReference type="InterPro" id="IPR001764">
    <property type="entry name" value="Glyco_hydro_3_N"/>
</dbReference>
<comment type="caution">
    <text evidence="6">The sequence shown here is derived from an EMBL/GenBank/DDBJ whole genome shotgun (WGS) entry which is preliminary data.</text>
</comment>
<dbReference type="AlphaFoldDB" id="A0A831WNB2"/>
<organism evidence="6">
    <name type="scientific">Prosthecochloris aestuarii</name>
    <dbReference type="NCBI Taxonomy" id="1102"/>
    <lineage>
        <taxon>Bacteria</taxon>
        <taxon>Pseudomonadati</taxon>
        <taxon>Chlorobiota</taxon>
        <taxon>Chlorobiia</taxon>
        <taxon>Chlorobiales</taxon>
        <taxon>Chlorobiaceae</taxon>
        <taxon>Prosthecochloris</taxon>
    </lineage>
</organism>
<dbReference type="Gene3D" id="3.20.20.300">
    <property type="entry name" value="Glycoside hydrolase, family 3, N-terminal domain"/>
    <property type="match status" value="1"/>
</dbReference>
<keyword evidence="4" id="KW-0732">Signal</keyword>
<proteinExistence type="inferred from homology"/>
<evidence type="ECO:0000256" key="2">
    <source>
        <dbReference type="ARBA" id="ARBA00022801"/>
    </source>
</evidence>
<dbReference type="PANTHER" id="PTHR30480:SF16">
    <property type="entry name" value="GLYCOSIDE HYDROLASE FAMILY 3 DOMAIN PROTEIN"/>
    <property type="match status" value="1"/>
</dbReference>
<keyword evidence="3" id="KW-0326">Glycosidase</keyword>
<name>A0A831WNB2_PROAE</name>
<dbReference type="Proteomes" id="UP000886335">
    <property type="component" value="Unassembled WGS sequence"/>
</dbReference>
<evidence type="ECO:0000313" key="6">
    <source>
        <dbReference type="EMBL" id="HED30458.1"/>
    </source>
</evidence>
<dbReference type="InterPro" id="IPR050226">
    <property type="entry name" value="NagZ_Beta-hexosaminidase"/>
</dbReference>
<feature type="domain" description="Glycoside hydrolase family 3 N-terminal" evidence="5">
    <location>
        <begin position="30"/>
        <end position="363"/>
    </location>
</feature>
<dbReference type="GO" id="GO:0009254">
    <property type="term" value="P:peptidoglycan turnover"/>
    <property type="evidence" value="ECO:0007669"/>
    <property type="project" value="TreeGrafter"/>
</dbReference>
<gene>
    <name evidence="6" type="ORF">ENN50_01950</name>
</gene>
<dbReference type="InterPro" id="IPR036962">
    <property type="entry name" value="Glyco_hydro_3_N_sf"/>
</dbReference>
<protein>
    <submittedName>
        <fullName evidence="6">Glycoside hydrolase family 3</fullName>
    </submittedName>
</protein>
<dbReference type="EMBL" id="DSBW01000049">
    <property type="protein sequence ID" value="HED30458.1"/>
    <property type="molecule type" value="Genomic_DNA"/>
</dbReference>
<reference evidence="6" key="1">
    <citation type="journal article" date="2020" name="mSystems">
        <title>Genome- and Community-Level Interaction Insights into Carbon Utilization and Element Cycling Functions of Hydrothermarchaeota in Hydrothermal Sediment.</title>
        <authorList>
            <person name="Zhou Z."/>
            <person name="Liu Y."/>
            <person name="Xu W."/>
            <person name="Pan J."/>
            <person name="Luo Z.H."/>
            <person name="Li M."/>
        </authorList>
    </citation>
    <scope>NUCLEOTIDE SEQUENCE [LARGE SCALE GENOMIC DNA]</scope>
    <source>
        <strain evidence="6">SpSt-1181</strain>
    </source>
</reference>
<comment type="similarity">
    <text evidence="1">Belongs to the glycosyl hydrolase 3 family.</text>
</comment>
<evidence type="ECO:0000259" key="5">
    <source>
        <dbReference type="Pfam" id="PF00933"/>
    </source>
</evidence>
<dbReference type="GO" id="GO:0004553">
    <property type="term" value="F:hydrolase activity, hydrolyzing O-glycosyl compounds"/>
    <property type="evidence" value="ECO:0007669"/>
    <property type="project" value="InterPro"/>
</dbReference>
<dbReference type="InterPro" id="IPR017853">
    <property type="entry name" value="GH"/>
</dbReference>
<accession>A0A831WNB2</accession>
<feature type="chain" id="PRO_5032447021" evidence="4">
    <location>
        <begin position="21"/>
        <end position="372"/>
    </location>
</feature>
<evidence type="ECO:0000256" key="3">
    <source>
        <dbReference type="ARBA" id="ARBA00023295"/>
    </source>
</evidence>
<evidence type="ECO:0000256" key="1">
    <source>
        <dbReference type="ARBA" id="ARBA00005336"/>
    </source>
</evidence>
<keyword evidence="2 6" id="KW-0378">Hydrolase</keyword>
<dbReference type="SUPFAM" id="SSF51445">
    <property type="entry name" value="(Trans)glycosidases"/>
    <property type="match status" value="1"/>
</dbReference>
<evidence type="ECO:0000256" key="4">
    <source>
        <dbReference type="SAM" id="SignalP"/>
    </source>
</evidence>
<feature type="signal peptide" evidence="4">
    <location>
        <begin position="1"/>
        <end position="20"/>
    </location>
</feature>
<dbReference type="PANTHER" id="PTHR30480">
    <property type="entry name" value="BETA-HEXOSAMINIDASE-RELATED"/>
    <property type="match status" value="1"/>
</dbReference>
<dbReference type="Pfam" id="PF00933">
    <property type="entry name" value="Glyco_hydro_3"/>
    <property type="match status" value="1"/>
</dbReference>
<sequence length="372" mass="40854">MNPLIIILFMLLATAGTCRASEPGNTDPDLDRKIGRMLMVGFRGMDLDEAPHISKALESERIGGVILFDYDVPSRSAERNIESPEQLKLLTSRLRNTAPFPLFIAIDQEGGRVCRLKTARGFPPTVSAAWLGKLNDPDSTYQHASATARLLKDLGINLNFAPVVDLDLNPDNPVIGSLDRSFSNDPHIVAAHAAMTIRAMNEQGIMTALKHFPGHGSSSTDTHYEVTDVSDSWQQKELLPYRLLIDEGYRGMIMTAHVFNSRLDADLPATLSRNTISGTLRDSLRFMGVVISDDMQMQAITSHYGLETAILLAIRAGVDILLFANNSTYDPDIAAKAHAIIRSFVENGTIHPGRIDESVERIEAAFLQDSSN</sequence>
<dbReference type="GO" id="GO:0005975">
    <property type="term" value="P:carbohydrate metabolic process"/>
    <property type="evidence" value="ECO:0007669"/>
    <property type="project" value="InterPro"/>
</dbReference>